<protein>
    <submittedName>
        <fullName evidence="2">Glyoxalase family protein</fullName>
    </submittedName>
</protein>
<dbReference type="InterPro" id="IPR004360">
    <property type="entry name" value="Glyas_Fos-R_dOase_dom"/>
</dbReference>
<dbReference type="InterPro" id="IPR029068">
    <property type="entry name" value="Glyas_Bleomycin-R_OHBP_Dase"/>
</dbReference>
<proteinExistence type="predicted"/>
<evidence type="ECO:0000313" key="2">
    <source>
        <dbReference type="EMBL" id="EED34656.1"/>
    </source>
</evidence>
<dbReference type="InterPro" id="IPR037523">
    <property type="entry name" value="VOC_core"/>
</dbReference>
<dbReference type="PROSITE" id="PS51819">
    <property type="entry name" value="VOC"/>
    <property type="match status" value="1"/>
</dbReference>
<sequence length="152" mass="16732">MVFLGASAMPAAADQTHADFHVEDSIVMFYYPELSSAKRFYGQLLGLEQTYESESAVIFRVSDTAQVGLVAAGPGAFHDVRDENSVMLSLVVRDVDAWYERLLEQGQVDFLKDIADSRANPIRSFLVADPGGYTVEFFSWVAEGDAQVSARP</sequence>
<organism evidence="2 3">
    <name type="scientific">Luminiphilus syltensis NOR5-1B</name>
    <dbReference type="NCBI Taxonomy" id="565045"/>
    <lineage>
        <taxon>Bacteria</taxon>
        <taxon>Pseudomonadati</taxon>
        <taxon>Pseudomonadota</taxon>
        <taxon>Gammaproteobacteria</taxon>
        <taxon>Cellvibrionales</taxon>
        <taxon>Halieaceae</taxon>
        <taxon>Luminiphilus</taxon>
    </lineage>
</organism>
<dbReference type="Pfam" id="PF00903">
    <property type="entry name" value="Glyoxalase"/>
    <property type="match status" value="1"/>
</dbReference>
<name>B8KS52_9GAMM</name>
<reference evidence="3" key="1">
    <citation type="journal article" date="2013" name="BMC Microbiol.">
        <title>Taxonomy and evolution of bacteriochlorophyll a-containing members of the OM60/NOR5 clade of marine gammaproteobacteria: description of Luminiphilus syltensis gen. nov., sp. nov., reclassification of Haliea rubra as Pseudohaliea rubra gen. nov., comb. nov., and emendation of Chromatocurvus halotolerans.</title>
        <authorList>
            <person name="Spring S."/>
            <person name="Riedel T."/>
            <person name="Sproer C."/>
            <person name="Yan S."/>
            <person name="Harder J."/>
            <person name="Fuchs B.M."/>
        </authorList>
    </citation>
    <scope>NUCLEOTIDE SEQUENCE [LARGE SCALE GENOMIC DNA]</scope>
    <source>
        <strain evidence="3">NOR51-B</strain>
    </source>
</reference>
<gene>
    <name evidence="2" type="ORF">NOR51B_594</name>
</gene>
<dbReference type="CDD" id="cd06587">
    <property type="entry name" value="VOC"/>
    <property type="match status" value="1"/>
</dbReference>
<dbReference type="Gene3D" id="3.10.180.10">
    <property type="entry name" value="2,3-Dihydroxybiphenyl 1,2-Dioxygenase, domain 1"/>
    <property type="match status" value="1"/>
</dbReference>
<dbReference type="Proteomes" id="UP000004699">
    <property type="component" value="Unassembled WGS sequence"/>
</dbReference>
<dbReference type="HOGENOM" id="CLU_1720104_0_0_6"/>
<feature type="domain" description="VOC" evidence="1">
    <location>
        <begin position="22"/>
        <end position="140"/>
    </location>
</feature>
<evidence type="ECO:0000259" key="1">
    <source>
        <dbReference type="PROSITE" id="PS51819"/>
    </source>
</evidence>
<accession>B8KS52</accession>
<dbReference type="EMBL" id="DS999411">
    <property type="protein sequence ID" value="EED34656.1"/>
    <property type="molecule type" value="Genomic_DNA"/>
</dbReference>
<keyword evidence="3" id="KW-1185">Reference proteome</keyword>
<dbReference type="SUPFAM" id="SSF54593">
    <property type="entry name" value="Glyoxalase/Bleomycin resistance protein/Dihydroxybiphenyl dioxygenase"/>
    <property type="match status" value="1"/>
</dbReference>
<dbReference type="AlphaFoldDB" id="B8KS52"/>
<dbReference type="eggNOG" id="COG0346">
    <property type="taxonomic scope" value="Bacteria"/>
</dbReference>
<dbReference type="STRING" id="565045.NOR51B_594"/>
<evidence type="ECO:0000313" key="3">
    <source>
        <dbReference type="Proteomes" id="UP000004699"/>
    </source>
</evidence>